<dbReference type="Pfam" id="PF00535">
    <property type="entry name" value="Glycos_transf_2"/>
    <property type="match status" value="1"/>
</dbReference>
<evidence type="ECO:0008006" key="5">
    <source>
        <dbReference type="Google" id="ProtNLM"/>
    </source>
</evidence>
<gene>
    <name evidence="3" type="ORF">GCM10020260_09270</name>
</gene>
<dbReference type="PANTHER" id="PTHR22916:SF3">
    <property type="entry name" value="UDP-GLCNAC:BETAGAL BETA-1,3-N-ACETYLGLUCOSAMINYLTRANSFERASE-LIKE PROTEIN 1"/>
    <property type="match status" value="1"/>
</dbReference>
<accession>A0ABP6RHK8</accession>
<dbReference type="InterPro" id="IPR055259">
    <property type="entry name" value="YkvP/CgeB_Glyco_trans-like"/>
</dbReference>
<evidence type="ECO:0000313" key="3">
    <source>
        <dbReference type="EMBL" id="GAA3282361.1"/>
    </source>
</evidence>
<dbReference type="SUPFAM" id="SSF53448">
    <property type="entry name" value="Nucleotide-diphospho-sugar transferases"/>
    <property type="match status" value="1"/>
</dbReference>
<protein>
    <recommendedName>
        <fullName evidence="5">Glycosyltransferase</fullName>
    </recommendedName>
</protein>
<evidence type="ECO:0000259" key="2">
    <source>
        <dbReference type="Pfam" id="PF13524"/>
    </source>
</evidence>
<dbReference type="Proteomes" id="UP001501736">
    <property type="component" value="Unassembled WGS sequence"/>
</dbReference>
<name>A0ABP6RHK8_9MICC</name>
<organism evidence="3 4">
    <name type="scientific">Nesterenkonia halobia</name>
    <dbReference type="NCBI Taxonomy" id="37922"/>
    <lineage>
        <taxon>Bacteria</taxon>
        <taxon>Bacillati</taxon>
        <taxon>Actinomycetota</taxon>
        <taxon>Actinomycetes</taxon>
        <taxon>Micrococcales</taxon>
        <taxon>Micrococcaceae</taxon>
        <taxon>Nesterenkonia</taxon>
    </lineage>
</organism>
<feature type="domain" description="Glycosyltransferase 2-like" evidence="1">
    <location>
        <begin position="120"/>
        <end position="228"/>
    </location>
</feature>
<evidence type="ECO:0000259" key="1">
    <source>
        <dbReference type="Pfam" id="PF00535"/>
    </source>
</evidence>
<dbReference type="Pfam" id="PF13524">
    <property type="entry name" value="Glyco_trans_1_2"/>
    <property type="match status" value="1"/>
</dbReference>
<sequence length="956" mass="105566">MPDEETLLRDVLAAGFFSEDEYRRQLDAAGVGLPEEESLLDHFLAGASPESAVPVDPELFGDDVTLEALRGRIAAARTDHAEVARRYAPLVGASEMPEATPELDAARETFGRRAESPLVSIILPTWNRAGVLRTAVESVQRQTYARWELLIVDDGSTDDTEPVARSLAARDERVRYIGLDHGGVSRARNQGLAAARGEYVAFLDSDKEWAPEFLRTMLAVLVVEGHQVGFAACEVTMGGQPVLRAVAPTRESLRIGNSVDQTAIVAVRGILDEVGGFDESLRRAVDYDLVLKLSTAAEMHQVPFVGVRYSEADSDPRRISEFESKAWNFHVGDRQAWREFEFEAEPAPSLDEDLVTVILDDVADVSEAAAFITGMLAGSPSCRVEFLLTPRTHDAALLAQCRALELSDAEVRVLPAGLRGDRPSYVNAALRQARGAQTLLIDAGTGPEMQSGGMDELRAALDGAAAVHPVVLGRTLLIEDVGVVYPRHGRDPVPLLAGMPPTILQQEQRIPIPGAPFPLLAWTRDLLAVRGLSTQLAGLWADVDLSQKLARAVERPVRTLSSVAVRAERHGWAGRGTRHPDDVRTFAELWPTPPRGSEEALAAVGVEALYSQYTAQSFPADASRWTQATWVPSGAVRITERPQQLRWAIRTGAPASREAANWGDFHYANSLADALRRLGQQVHVDYQENALRGTTDFEDVVLNLRGLRDVPVPANATSLLWVISHPEQVSAKELETYDLRYAASTSWARTVGEQWGVAVEPLMQCTDARRFHLDDELIPELESRALMVGNSRRQYRPAAWHAAHAGVPLSIWGKDWESVVPEGVIAGRTLPNEELRRYYASARWVLNDHWPQMRDEGFLSNRIFDVLAAGGRLVTDDVVGLEEVFGDRLAVFTAPRELLQILDRDPEELYPQQAREELSAMVREQHSFDARACRLVEDVRRLRAARQTEQMVTHDD</sequence>
<dbReference type="PANTHER" id="PTHR22916">
    <property type="entry name" value="GLYCOSYLTRANSFERASE"/>
    <property type="match status" value="1"/>
</dbReference>
<proteinExistence type="predicted"/>
<reference evidence="4" key="1">
    <citation type="journal article" date="2019" name="Int. J. Syst. Evol. Microbiol.">
        <title>The Global Catalogue of Microorganisms (GCM) 10K type strain sequencing project: providing services to taxonomists for standard genome sequencing and annotation.</title>
        <authorList>
            <consortium name="The Broad Institute Genomics Platform"/>
            <consortium name="The Broad Institute Genome Sequencing Center for Infectious Disease"/>
            <person name="Wu L."/>
            <person name="Ma J."/>
        </authorList>
    </citation>
    <scope>NUCLEOTIDE SEQUENCE [LARGE SCALE GENOMIC DNA]</scope>
    <source>
        <strain evidence="4">JCM 11483</strain>
    </source>
</reference>
<dbReference type="InterPro" id="IPR029044">
    <property type="entry name" value="Nucleotide-diphossugar_trans"/>
</dbReference>
<dbReference type="InterPro" id="IPR001173">
    <property type="entry name" value="Glyco_trans_2-like"/>
</dbReference>
<keyword evidence="4" id="KW-1185">Reference proteome</keyword>
<comment type="caution">
    <text evidence="3">The sequence shown here is derived from an EMBL/GenBank/DDBJ whole genome shotgun (WGS) entry which is preliminary data.</text>
</comment>
<evidence type="ECO:0000313" key="4">
    <source>
        <dbReference type="Proteomes" id="UP001501736"/>
    </source>
</evidence>
<dbReference type="Gene3D" id="3.90.550.10">
    <property type="entry name" value="Spore Coat Polysaccharide Biosynthesis Protein SpsA, Chain A"/>
    <property type="match status" value="1"/>
</dbReference>
<dbReference type="EMBL" id="BAAAYG010000003">
    <property type="protein sequence ID" value="GAA3282361.1"/>
    <property type="molecule type" value="Genomic_DNA"/>
</dbReference>
<feature type="domain" description="Spore protein YkvP/CgeB glycosyl transferase-like" evidence="2">
    <location>
        <begin position="803"/>
        <end position="935"/>
    </location>
</feature>